<evidence type="ECO:0000256" key="3">
    <source>
        <dbReference type="SAM" id="SignalP"/>
    </source>
</evidence>
<feature type="signal peptide" evidence="3">
    <location>
        <begin position="1"/>
        <end position="26"/>
    </location>
</feature>
<dbReference type="EMBL" id="CP036273">
    <property type="protein sequence ID" value="QDU22181.1"/>
    <property type="molecule type" value="Genomic_DNA"/>
</dbReference>
<dbReference type="SUPFAM" id="SSF48239">
    <property type="entry name" value="Terpenoid cyclases/Protein prenyltransferases"/>
    <property type="match status" value="1"/>
</dbReference>
<evidence type="ECO:0000313" key="5">
    <source>
        <dbReference type="Proteomes" id="UP000319576"/>
    </source>
</evidence>
<protein>
    <recommendedName>
        <fullName evidence="6">Squalene cyclase C-terminal domain-containing protein</fullName>
    </recommendedName>
</protein>
<dbReference type="Proteomes" id="UP000319576">
    <property type="component" value="Chromosome"/>
</dbReference>
<dbReference type="AlphaFoldDB" id="A0A517XXI8"/>
<feature type="chain" id="PRO_5021900506" description="Squalene cyclase C-terminal domain-containing protein" evidence="3">
    <location>
        <begin position="27"/>
        <end position="603"/>
    </location>
</feature>
<evidence type="ECO:0008006" key="6">
    <source>
        <dbReference type="Google" id="ProtNLM"/>
    </source>
</evidence>
<feature type="compositionally biased region" description="Pro residues" evidence="1">
    <location>
        <begin position="516"/>
        <end position="534"/>
    </location>
</feature>
<feature type="compositionally biased region" description="Pro residues" evidence="1">
    <location>
        <begin position="489"/>
        <end position="509"/>
    </location>
</feature>
<organism evidence="4 5">
    <name type="scientific">Urbifossiella limnaea</name>
    <dbReference type="NCBI Taxonomy" id="2528023"/>
    <lineage>
        <taxon>Bacteria</taxon>
        <taxon>Pseudomonadati</taxon>
        <taxon>Planctomycetota</taxon>
        <taxon>Planctomycetia</taxon>
        <taxon>Gemmatales</taxon>
        <taxon>Gemmataceae</taxon>
        <taxon>Urbifossiella</taxon>
    </lineage>
</organism>
<dbReference type="CDD" id="cd00688">
    <property type="entry name" value="ISOPREN_C2_like"/>
    <property type="match status" value="1"/>
</dbReference>
<keyword evidence="3" id="KW-0732">Signal</keyword>
<evidence type="ECO:0000313" key="4">
    <source>
        <dbReference type="EMBL" id="QDU22181.1"/>
    </source>
</evidence>
<feature type="region of interest" description="Disordered" evidence="1">
    <location>
        <begin position="24"/>
        <end position="53"/>
    </location>
</feature>
<feature type="transmembrane region" description="Helical" evidence="2">
    <location>
        <begin position="543"/>
        <end position="566"/>
    </location>
</feature>
<keyword evidence="2" id="KW-0472">Membrane</keyword>
<dbReference type="RefSeq" id="WP_145241698.1">
    <property type="nucleotide sequence ID" value="NZ_CP036273.1"/>
</dbReference>
<gene>
    <name evidence="4" type="ORF">ETAA1_41570</name>
</gene>
<dbReference type="KEGG" id="uli:ETAA1_41570"/>
<feature type="compositionally biased region" description="Low complexity" evidence="1">
    <location>
        <begin position="35"/>
        <end position="51"/>
    </location>
</feature>
<sequence precursor="true">MPLPRVPAVRAAAVVALLAATSLGGAQEPPPAGQPPGEVQPPAKKAPPAQAGRPLTQAVIDEAVDRGVSFLRQTQTPAGSWGKGTNVGPGGGWAVGYTALCGIALIEAGIPPNDPGIQKAANVVRAAQPKIDHTYEAALAIIFLDRVGEKKDKPLIQGLALRLIAGQSGTGGWGYKVPIVPQSDANLMFGALKQLNPPQTGSTPSLRDRPGSLGLCIKMSDDVRPKPPAKLATGAAADTTKTLANLAAKLRGLPTFIDPARLPLVEPKDKRNDPIVGTTDNSNTHFATIGLWCARRHEVPTERTFALLNRRFQTSQSADGSWGYDFSAEGKSGGSPALTCVALLGLAIGHALDLDKNENVRPEQDPRILKAFKMLGGRVGAPTGFVGGDRPTPKAAGGLYYLWALERIAVLYDVAQLDNKDWYKWGAEILCTHQKPNGSWEDGGYPADHPAINTALAVLFLKRANLTPDLSRRLLIDPSRLTATVNTPAPAPPPPPPPPPEPTPEPTPEPKVETPAPAPAPKAAPAPPPEPVSTPAPKASSNLWLWLALGGGVLLALLGLLAFLMMRKQPEERPRKKGKKAARPRDEDDDDEEEDERPRRRRK</sequence>
<keyword evidence="2" id="KW-1133">Transmembrane helix</keyword>
<feature type="region of interest" description="Disordered" evidence="1">
    <location>
        <begin position="567"/>
        <end position="603"/>
    </location>
</feature>
<reference evidence="4 5" key="1">
    <citation type="submission" date="2019-02" db="EMBL/GenBank/DDBJ databases">
        <title>Deep-cultivation of Planctomycetes and their phenomic and genomic characterization uncovers novel biology.</title>
        <authorList>
            <person name="Wiegand S."/>
            <person name="Jogler M."/>
            <person name="Boedeker C."/>
            <person name="Pinto D."/>
            <person name="Vollmers J."/>
            <person name="Rivas-Marin E."/>
            <person name="Kohn T."/>
            <person name="Peeters S.H."/>
            <person name="Heuer A."/>
            <person name="Rast P."/>
            <person name="Oberbeckmann S."/>
            <person name="Bunk B."/>
            <person name="Jeske O."/>
            <person name="Meyerdierks A."/>
            <person name="Storesund J.E."/>
            <person name="Kallscheuer N."/>
            <person name="Luecker S."/>
            <person name="Lage O.M."/>
            <person name="Pohl T."/>
            <person name="Merkel B.J."/>
            <person name="Hornburger P."/>
            <person name="Mueller R.-W."/>
            <person name="Bruemmer F."/>
            <person name="Labrenz M."/>
            <person name="Spormann A.M."/>
            <person name="Op den Camp H."/>
            <person name="Overmann J."/>
            <person name="Amann R."/>
            <person name="Jetten M.S.M."/>
            <person name="Mascher T."/>
            <person name="Medema M.H."/>
            <person name="Devos D.P."/>
            <person name="Kaster A.-K."/>
            <person name="Ovreas L."/>
            <person name="Rohde M."/>
            <person name="Galperin M.Y."/>
            <person name="Jogler C."/>
        </authorList>
    </citation>
    <scope>NUCLEOTIDE SEQUENCE [LARGE SCALE GENOMIC DNA]</scope>
    <source>
        <strain evidence="4 5">ETA_A1</strain>
    </source>
</reference>
<evidence type="ECO:0000256" key="2">
    <source>
        <dbReference type="SAM" id="Phobius"/>
    </source>
</evidence>
<keyword evidence="5" id="KW-1185">Reference proteome</keyword>
<proteinExistence type="predicted"/>
<dbReference type="OrthoDB" id="231581at2"/>
<name>A0A517XXI8_9BACT</name>
<keyword evidence="2" id="KW-0812">Transmembrane</keyword>
<accession>A0A517XXI8</accession>
<evidence type="ECO:0000256" key="1">
    <source>
        <dbReference type="SAM" id="MobiDB-lite"/>
    </source>
</evidence>
<dbReference type="InterPro" id="IPR008930">
    <property type="entry name" value="Terpenoid_cyclase/PrenylTrfase"/>
</dbReference>
<dbReference type="Gene3D" id="1.50.10.20">
    <property type="match status" value="1"/>
</dbReference>
<feature type="region of interest" description="Disordered" evidence="1">
    <location>
        <begin position="483"/>
        <end position="538"/>
    </location>
</feature>